<evidence type="ECO:0000313" key="1">
    <source>
        <dbReference type="EMBL" id="QEY72825.1"/>
    </source>
</evidence>
<evidence type="ECO:0000313" key="2">
    <source>
        <dbReference type="Proteomes" id="UP000326659"/>
    </source>
</evidence>
<organism evidence="1 2">
    <name type="scientific">Pseudomonas denitrificans</name>
    <dbReference type="NCBI Taxonomy" id="43306"/>
    <lineage>
        <taxon>Bacteria</taxon>
        <taxon>Pseudomonadati</taxon>
        <taxon>Pseudomonadota</taxon>
        <taxon>Gammaproteobacteria</taxon>
        <taxon>Pseudomonadales</taxon>
        <taxon>Pseudomonadaceae</taxon>
        <taxon>Halopseudomonas</taxon>
    </lineage>
</organism>
<gene>
    <name evidence="1" type="ORF">F1C79_15140</name>
</gene>
<name>A0A9X7N0U6_PSEDE</name>
<dbReference type="EMBL" id="CP043626">
    <property type="protein sequence ID" value="QEY72825.1"/>
    <property type="molecule type" value="Genomic_DNA"/>
</dbReference>
<reference evidence="1 2" key="1">
    <citation type="submission" date="2019-09" db="EMBL/GenBank/DDBJ databases">
        <title>Prosopis cineraria nodule microbiome.</title>
        <authorList>
            <person name="Chaluvadi S.R."/>
            <person name="Ali R."/>
            <person name="Wang X."/>
        </authorList>
    </citation>
    <scope>NUCLEOTIDE SEQUENCE [LARGE SCALE GENOMIC DNA]</scope>
    <source>
        <strain evidence="1 2">BG1</strain>
    </source>
</reference>
<proteinExistence type="predicted"/>
<accession>A0A9X7N0U6</accession>
<protein>
    <submittedName>
        <fullName evidence="1">Uncharacterized protein</fullName>
    </submittedName>
</protein>
<keyword evidence="2" id="KW-1185">Reference proteome</keyword>
<dbReference type="Proteomes" id="UP000326659">
    <property type="component" value="Chromosome"/>
</dbReference>
<sequence>MALLLVFLYFDALWSPIYWLFSLIKRFTPVTSELRTTFRKPQKNFSQGLFGKNLMSHVKNRTLFERASPRVSWVWAGAGACKRSQVRFVAVRAGTTAEGQENAWPA</sequence>
<dbReference type="AlphaFoldDB" id="A0A9X7N0U6"/>
<dbReference type="RefSeq" id="WP_139791612.1">
    <property type="nucleotide sequence ID" value="NZ_CP043626.1"/>
</dbReference>
<dbReference type="KEGG" id="pden:F1C79_15140"/>